<dbReference type="Pfam" id="PF25137">
    <property type="entry name" value="ADH_Fe_C"/>
    <property type="match status" value="1"/>
</dbReference>
<name>A0A7C9RDY6_9BRAD</name>
<comment type="similarity">
    <text evidence="1">Belongs to the iron-containing alcohol dehydrogenase family.</text>
</comment>
<sequence length="386" mass="41991">MRQGGVHNFPAMDRVIYGKSASQALKEEASRLNAKRVVLIVSRTLNTKTDEIQKIRDALAERHAATIDGIAQHTTRKEAAEVALQAKDMKADLVVAVGGGSAVDLAKIVIMAMEHDISDEAGFDPYPMGPNMSQSPFRAPTVRQIAVPSTLNGGEYNAAALVTDERTKLKQIFIHPEMMPVSIILDPSLTLHTPTNLWMGSGTRAMDHGIEALCSPLGTPLADEVVLAGIRILREGMLKTLDQHDDLEARRMSQYGSWLSAFGLQARIPMGASHGIGHVLGGTFDVPHYYCTPVIMPSLLRYNQPFTEEAQKRLAAALGASGEMAADAFARFTRKLGLPSRLSEVGISPDKFDPISKIAIKHRFVQANPRPFKSEADIVELLHMAA</sequence>
<feature type="domain" description="Fe-containing alcohol dehydrogenase-like C-terminal" evidence="4">
    <location>
        <begin position="201"/>
        <end position="385"/>
    </location>
</feature>
<dbReference type="InterPro" id="IPR056798">
    <property type="entry name" value="ADH_Fe_C"/>
</dbReference>
<dbReference type="SUPFAM" id="SSF56796">
    <property type="entry name" value="Dehydroquinate synthase-like"/>
    <property type="match status" value="1"/>
</dbReference>
<feature type="domain" description="Alcohol dehydrogenase iron-type/glycerol dehydrogenase GldA" evidence="3">
    <location>
        <begin position="14"/>
        <end position="187"/>
    </location>
</feature>
<reference evidence="5" key="1">
    <citation type="submission" date="2020-02" db="EMBL/GenBank/DDBJ databases">
        <title>Draft genome sequence of Candidatus Afipia apatlaquensis IBT-C3, a potential strain for decolorization of textile dyes.</title>
        <authorList>
            <person name="Sanchez-Reyes A."/>
            <person name="Breton-Deval L."/>
            <person name="Mangelson H."/>
            <person name="Sanchez-Flores A."/>
        </authorList>
    </citation>
    <scope>NUCLEOTIDE SEQUENCE [LARGE SCALE GENOMIC DNA]</scope>
    <source>
        <strain evidence="5">IBT-C3</strain>
    </source>
</reference>
<dbReference type="PANTHER" id="PTHR11496">
    <property type="entry name" value="ALCOHOL DEHYDROGENASE"/>
    <property type="match status" value="1"/>
</dbReference>
<dbReference type="InterPro" id="IPR001670">
    <property type="entry name" value="ADH_Fe/GldA"/>
</dbReference>
<comment type="caution">
    <text evidence="5">The sequence shown here is derived from an EMBL/GenBank/DDBJ whole genome shotgun (WGS) entry which is preliminary data.</text>
</comment>
<gene>
    <name evidence="5" type="ORF">G4V63_04170</name>
</gene>
<evidence type="ECO:0000313" key="5">
    <source>
        <dbReference type="EMBL" id="NGX94442.1"/>
    </source>
</evidence>
<dbReference type="EMBL" id="JAAMRR010000215">
    <property type="protein sequence ID" value="NGX94442.1"/>
    <property type="molecule type" value="Genomic_DNA"/>
</dbReference>
<keyword evidence="6" id="KW-1185">Reference proteome</keyword>
<evidence type="ECO:0000256" key="2">
    <source>
        <dbReference type="ARBA" id="ARBA00023002"/>
    </source>
</evidence>
<evidence type="ECO:0000259" key="4">
    <source>
        <dbReference type="Pfam" id="PF25137"/>
    </source>
</evidence>
<evidence type="ECO:0000259" key="3">
    <source>
        <dbReference type="Pfam" id="PF00465"/>
    </source>
</evidence>
<organism evidence="5 6">
    <name type="scientific">Candidatus Afipia apatlaquensis</name>
    <dbReference type="NCBI Taxonomy" id="2712852"/>
    <lineage>
        <taxon>Bacteria</taxon>
        <taxon>Pseudomonadati</taxon>
        <taxon>Pseudomonadota</taxon>
        <taxon>Alphaproteobacteria</taxon>
        <taxon>Hyphomicrobiales</taxon>
        <taxon>Nitrobacteraceae</taxon>
        <taxon>Afipia</taxon>
    </lineage>
</organism>
<dbReference type="Proteomes" id="UP000480266">
    <property type="component" value="Unassembled WGS sequence"/>
</dbReference>
<accession>A0A7C9RDY6</accession>
<dbReference type="GO" id="GO:0004022">
    <property type="term" value="F:alcohol dehydrogenase (NAD+) activity"/>
    <property type="evidence" value="ECO:0007669"/>
    <property type="project" value="TreeGrafter"/>
</dbReference>
<dbReference type="Gene3D" id="3.40.50.1970">
    <property type="match status" value="1"/>
</dbReference>
<dbReference type="PANTHER" id="PTHR11496:SF102">
    <property type="entry name" value="ALCOHOL DEHYDROGENASE 4"/>
    <property type="match status" value="1"/>
</dbReference>
<dbReference type="GO" id="GO:0046872">
    <property type="term" value="F:metal ion binding"/>
    <property type="evidence" value="ECO:0007669"/>
    <property type="project" value="InterPro"/>
</dbReference>
<dbReference type="Gene3D" id="1.20.1090.10">
    <property type="entry name" value="Dehydroquinate synthase-like - alpha domain"/>
    <property type="match status" value="1"/>
</dbReference>
<evidence type="ECO:0000313" key="6">
    <source>
        <dbReference type="Proteomes" id="UP000480266"/>
    </source>
</evidence>
<dbReference type="InterPro" id="IPR039697">
    <property type="entry name" value="Alcohol_dehydrogenase_Fe"/>
</dbReference>
<evidence type="ECO:0000256" key="1">
    <source>
        <dbReference type="ARBA" id="ARBA00007358"/>
    </source>
</evidence>
<dbReference type="CDD" id="cd08192">
    <property type="entry name" value="MAR-like"/>
    <property type="match status" value="1"/>
</dbReference>
<dbReference type="Pfam" id="PF00465">
    <property type="entry name" value="Fe-ADH"/>
    <property type="match status" value="1"/>
</dbReference>
<proteinExistence type="inferred from homology"/>
<keyword evidence="2" id="KW-0560">Oxidoreductase</keyword>
<dbReference type="AlphaFoldDB" id="A0A7C9RDY6"/>
<protein>
    <submittedName>
        <fullName evidence="5">Iron-containing alcohol dehydrogenase</fullName>
    </submittedName>
</protein>